<dbReference type="InterPro" id="IPR024607">
    <property type="entry name" value="Sulfatase_CS"/>
</dbReference>
<dbReference type="InterPro" id="IPR050738">
    <property type="entry name" value="Sulfatase"/>
</dbReference>
<evidence type="ECO:0000256" key="5">
    <source>
        <dbReference type="SAM" id="SignalP"/>
    </source>
</evidence>
<reference evidence="7 8" key="1">
    <citation type="submission" date="2023-02" db="EMBL/GenBank/DDBJ databases">
        <title>Genome sequence of Lentisphaera profundi SAORIC-696.</title>
        <authorList>
            <person name="Kim e."/>
            <person name="Cho J.-C."/>
            <person name="Choi A."/>
            <person name="Kang I."/>
        </authorList>
    </citation>
    <scope>NUCLEOTIDE SEQUENCE [LARGE SCALE GENOMIC DNA]</scope>
    <source>
        <strain evidence="7 8">SAORIC-696</strain>
    </source>
</reference>
<keyword evidence="5" id="KW-0732">Signal</keyword>
<keyword evidence="2" id="KW-0479">Metal-binding</keyword>
<sequence length="473" mass="52905">MKKLLLLTSALLLSPVLHSVEKPNLIVIMTDDMGYADVGFNGCEDIPTPHIDSIASKGVKFSSGYTSYSVCGPSRAGFITGRYQQRFGFERNPLWSLTDPKSALPLSEMTIGQSLQKVGYKTAIIGKWHLGAEPSLRPNKRGFDEFFGHLGGGHKFMPEDLNIVKTEDVKNESDSYRSWITRNDTPVRTEKYLTEEFSDEAVSFVEGNKDKPFFLFLSYNAPHLPLQATQKYLDRFDHISDPKRKVYAAMVSAVDDGVGQIMAKLHKLKIEDNTIVFFLSDNGGPTTKNHSDNGPLKGSKSDIWEGGYRVPFAMQYTGVVKGGQVYDHPVSSLDIFATIADISQSPIHKDKPLDGVNLVPYVTGENTAAPHEQLYLRKFDQSRYAVRQGDYKLVIPWKGAPPQLYNLSKDIGETKNIAMNHPERVQEINMLRKAWDKELMDPIFLGLTSSPAWKAKVAREKAKKAAALKKQNK</sequence>
<dbReference type="Gene3D" id="3.40.720.10">
    <property type="entry name" value="Alkaline Phosphatase, subunit A"/>
    <property type="match status" value="1"/>
</dbReference>
<feature type="signal peptide" evidence="5">
    <location>
        <begin position="1"/>
        <end position="19"/>
    </location>
</feature>
<dbReference type="InterPro" id="IPR017850">
    <property type="entry name" value="Alkaline_phosphatase_core_sf"/>
</dbReference>
<dbReference type="PANTHER" id="PTHR42693">
    <property type="entry name" value="ARYLSULFATASE FAMILY MEMBER"/>
    <property type="match status" value="1"/>
</dbReference>
<evidence type="ECO:0000256" key="2">
    <source>
        <dbReference type="ARBA" id="ARBA00022723"/>
    </source>
</evidence>
<accession>A0ABY7VRR1</accession>
<protein>
    <submittedName>
        <fullName evidence="7">Sulfatase-like hydrolase/transferase</fullName>
    </submittedName>
</protein>
<organism evidence="7 8">
    <name type="scientific">Lentisphaera profundi</name>
    <dbReference type="NCBI Taxonomy" id="1658616"/>
    <lineage>
        <taxon>Bacteria</taxon>
        <taxon>Pseudomonadati</taxon>
        <taxon>Lentisphaerota</taxon>
        <taxon>Lentisphaeria</taxon>
        <taxon>Lentisphaerales</taxon>
        <taxon>Lentisphaeraceae</taxon>
        <taxon>Lentisphaera</taxon>
    </lineage>
</organism>
<proteinExistence type="inferred from homology"/>
<evidence type="ECO:0000259" key="6">
    <source>
        <dbReference type="Pfam" id="PF00884"/>
    </source>
</evidence>
<evidence type="ECO:0000256" key="3">
    <source>
        <dbReference type="ARBA" id="ARBA00022801"/>
    </source>
</evidence>
<evidence type="ECO:0000256" key="1">
    <source>
        <dbReference type="ARBA" id="ARBA00008779"/>
    </source>
</evidence>
<gene>
    <name evidence="7" type="ORF">PQO03_02815</name>
</gene>
<feature type="domain" description="Sulfatase N-terminal" evidence="6">
    <location>
        <begin position="23"/>
        <end position="342"/>
    </location>
</feature>
<keyword evidence="3" id="KW-0378">Hydrolase</keyword>
<dbReference type="Gene3D" id="3.30.1120.10">
    <property type="match status" value="1"/>
</dbReference>
<dbReference type="InterPro" id="IPR000917">
    <property type="entry name" value="Sulfatase_N"/>
</dbReference>
<dbReference type="PANTHER" id="PTHR42693:SF53">
    <property type="entry name" value="ENDO-4-O-SULFATASE"/>
    <property type="match status" value="1"/>
</dbReference>
<feature type="chain" id="PRO_5045662222" evidence="5">
    <location>
        <begin position="20"/>
        <end position="473"/>
    </location>
</feature>
<dbReference type="EMBL" id="CP117811">
    <property type="protein sequence ID" value="WDE96890.1"/>
    <property type="molecule type" value="Genomic_DNA"/>
</dbReference>
<evidence type="ECO:0000256" key="4">
    <source>
        <dbReference type="ARBA" id="ARBA00022837"/>
    </source>
</evidence>
<dbReference type="RefSeq" id="WP_274150954.1">
    <property type="nucleotide sequence ID" value="NZ_CP117811.1"/>
</dbReference>
<evidence type="ECO:0000313" key="8">
    <source>
        <dbReference type="Proteomes" id="UP001214250"/>
    </source>
</evidence>
<dbReference type="Pfam" id="PF00884">
    <property type="entry name" value="Sulfatase"/>
    <property type="match status" value="1"/>
</dbReference>
<dbReference type="PROSITE" id="PS00149">
    <property type="entry name" value="SULFATASE_2"/>
    <property type="match status" value="1"/>
</dbReference>
<keyword evidence="4" id="KW-0106">Calcium</keyword>
<evidence type="ECO:0000313" key="7">
    <source>
        <dbReference type="EMBL" id="WDE96890.1"/>
    </source>
</evidence>
<comment type="similarity">
    <text evidence="1">Belongs to the sulfatase family.</text>
</comment>
<name>A0ABY7VRR1_9BACT</name>
<dbReference type="Proteomes" id="UP001214250">
    <property type="component" value="Chromosome 1"/>
</dbReference>
<dbReference type="PROSITE" id="PS00523">
    <property type="entry name" value="SULFATASE_1"/>
    <property type="match status" value="1"/>
</dbReference>
<keyword evidence="8" id="KW-1185">Reference proteome</keyword>
<dbReference type="SUPFAM" id="SSF53649">
    <property type="entry name" value="Alkaline phosphatase-like"/>
    <property type="match status" value="1"/>
</dbReference>